<dbReference type="SMART" id="SM00179">
    <property type="entry name" value="EGF_CA"/>
    <property type="match status" value="1"/>
</dbReference>
<dbReference type="InterPro" id="IPR000742">
    <property type="entry name" value="EGF"/>
</dbReference>
<dbReference type="EMBL" id="CALNXJ010000087">
    <property type="protein sequence ID" value="CAH3162725.1"/>
    <property type="molecule type" value="Genomic_DNA"/>
</dbReference>
<evidence type="ECO:0000259" key="7">
    <source>
        <dbReference type="PROSITE" id="PS50026"/>
    </source>
</evidence>
<evidence type="ECO:0000256" key="5">
    <source>
        <dbReference type="PROSITE-ProRule" id="PRU00076"/>
    </source>
</evidence>
<evidence type="ECO:0000256" key="2">
    <source>
        <dbReference type="ARBA" id="ARBA00022729"/>
    </source>
</evidence>
<evidence type="ECO:0000313" key="9">
    <source>
        <dbReference type="EMBL" id="CAH3162725.1"/>
    </source>
</evidence>
<reference evidence="9 10" key="1">
    <citation type="submission" date="2022-05" db="EMBL/GenBank/DDBJ databases">
        <authorList>
            <consortium name="Genoscope - CEA"/>
            <person name="William W."/>
        </authorList>
    </citation>
    <scope>NUCLEOTIDE SEQUENCE [LARGE SCALE GENOMIC DNA]</scope>
</reference>
<protein>
    <recommendedName>
        <fullName evidence="11">Uromodulin-like</fullName>
    </recommendedName>
</protein>
<dbReference type="InterPro" id="IPR003609">
    <property type="entry name" value="Pan_app"/>
</dbReference>
<dbReference type="FunFam" id="2.10.25.10:FF:000038">
    <property type="entry name" value="Fibrillin 2"/>
    <property type="match status" value="1"/>
</dbReference>
<dbReference type="InterPro" id="IPR024731">
    <property type="entry name" value="NELL2-like_EGF"/>
</dbReference>
<evidence type="ECO:0000256" key="6">
    <source>
        <dbReference type="SAM" id="SignalP"/>
    </source>
</evidence>
<dbReference type="SUPFAM" id="SSF57414">
    <property type="entry name" value="Hairpin loop containing domain-like"/>
    <property type="match status" value="1"/>
</dbReference>
<dbReference type="InterPro" id="IPR001881">
    <property type="entry name" value="EGF-like_Ca-bd_dom"/>
</dbReference>
<dbReference type="PROSITE" id="PS00010">
    <property type="entry name" value="ASX_HYDROXYL"/>
    <property type="match status" value="1"/>
</dbReference>
<feature type="domain" description="EGF-like" evidence="7">
    <location>
        <begin position="251"/>
        <end position="291"/>
    </location>
</feature>
<evidence type="ECO:0008006" key="11">
    <source>
        <dbReference type="Google" id="ProtNLM"/>
    </source>
</evidence>
<keyword evidence="2 6" id="KW-0732">Signal</keyword>
<dbReference type="GO" id="GO:0005509">
    <property type="term" value="F:calcium ion binding"/>
    <property type="evidence" value="ECO:0007669"/>
    <property type="project" value="InterPro"/>
</dbReference>
<evidence type="ECO:0000256" key="4">
    <source>
        <dbReference type="ARBA" id="ARBA00023157"/>
    </source>
</evidence>
<sequence length="413" mass="46885">MRFFISVTLCIAYEIFAQECKKDEHAIFGMMLRRHTFKKLKSSIAVECNRACNDDFRCHSFNYLITEKLCELNNRTKEARPENFVPNSERYYVRSNKKRGDLSPGRFKALLLAINYKSLFIDKFPLGSIPEFPAETCEEINASEDGKAKSGEYWIYSVITGKTALVSCDMEPEVVDLTLIIFTICTYLYLLSKKSYVYSMIRQTFKGQILSIITARPRNFSKQMCVFDDHYHFNRLPSIPKKKSVKSTHVYIDECASGVHNCHSSASCTNTVGSFKCSCNKPYRGDGKSCIPLPSECQNYQSLTGSDRKITYGNQNTVCDRGIHGWYRFEGAAGTRMPTSCPPKQRCNTHASGWLNGAHPTVADGQVTRTVCFHWGSNCCNWSRSVNVINCGDYYVYYITGTPACSLRYCSTD</sequence>
<dbReference type="Pfam" id="PF12947">
    <property type="entry name" value="EGF_3"/>
    <property type="match status" value="1"/>
</dbReference>
<evidence type="ECO:0000259" key="8">
    <source>
        <dbReference type="PROSITE" id="PS50948"/>
    </source>
</evidence>
<dbReference type="Gene3D" id="2.10.25.10">
    <property type="entry name" value="Laminin"/>
    <property type="match status" value="1"/>
</dbReference>
<dbReference type="Pfam" id="PF23283">
    <property type="entry name" value="D8C_UMOD"/>
    <property type="match status" value="1"/>
</dbReference>
<dbReference type="PROSITE" id="PS50026">
    <property type="entry name" value="EGF_3"/>
    <property type="match status" value="1"/>
</dbReference>
<comment type="caution">
    <text evidence="5">Lacks conserved residue(s) required for the propagation of feature annotation.</text>
</comment>
<name>A0AAU9XY02_9CNID</name>
<dbReference type="Gene3D" id="3.50.4.10">
    <property type="entry name" value="Hepatocyte Growth Factor"/>
    <property type="match status" value="1"/>
</dbReference>
<evidence type="ECO:0000256" key="3">
    <source>
        <dbReference type="ARBA" id="ARBA00022737"/>
    </source>
</evidence>
<dbReference type="SUPFAM" id="SSF57196">
    <property type="entry name" value="EGF/Laminin"/>
    <property type="match status" value="1"/>
</dbReference>
<dbReference type="AlphaFoldDB" id="A0AAU9XY02"/>
<keyword evidence="10" id="KW-1185">Reference proteome</keyword>
<proteinExistence type="predicted"/>
<dbReference type="PANTHER" id="PTHR36191:SF4">
    <property type="entry name" value="VWFD DOMAIN-CONTAINING PROTEIN"/>
    <property type="match status" value="1"/>
</dbReference>
<organism evidence="9 10">
    <name type="scientific">Pocillopora meandrina</name>
    <dbReference type="NCBI Taxonomy" id="46732"/>
    <lineage>
        <taxon>Eukaryota</taxon>
        <taxon>Metazoa</taxon>
        <taxon>Cnidaria</taxon>
        <taxon>Anthozoa</taxon>
        <taxon>Hexacorallia</taxon>
        <taxon>Scleractinia</taxon>
        <taxon>Astrocoeniina</taxon>
        <taxon>Pocilloporidae</taxon>
        <taxon>Pocillopora</taxon>
    </lineage>
</organism>
<dbReference type="PROSITE" id="PS50948">
    <property type="entry name" value="PAN"/>
    <property type="match status" value="1"/>
</dbReference>
<feature type="domain" description="Apple" evidence="8">
    <location>
        <begin position="20"/>
        <end position="96"/>
    </location>
</feature>
<feature type="chain" id="PRO_5043863470" description="Uromodulin-like" evidence="6">
    <location>
        <begin position="18"/>
        <end position="413"/>
    </location>
</feature>
<comment type="caution">
    <text evidence="9">The sequence shown here is derived from an EMBL/GenBank/DDBJ whole genome shotgun (WGS) entry which is preliminary data.</text>
</comment>
<keyword evidence="4" id="KW-1015">Disulfide bond</keyword>
<keyword evidence="3" id="KW-0677">Repeat</keyword>
<dbReference type="PROSITE" id="PS01186">
    <property type="entry name" value="EGF_2"/>
    <property type="match status" value="1"/>
</dbReference>
<dbReference type="Proteomes" id="UP001159428">
    <property type="component" value="Unassembled WGS sequence"/>
</dbReference>
<evidence type="ECO:0000256" key="1">
    <source>
        <dbReference type="ARBA" id="ARBA00022536"/>
    </source>
</evidence>
<gene>
    <name evidence="9" type="ORF">PMEA_00034340</name>
</gene>
<keyword evidence="1 5" id="KW-0245">EGF-like domain</keyword>
<dbReference type="PANTHER" id="PTHR36191">
    <property type="entry name" value="ENDO/EXONUCLEASE/PHOSPHATASE DOMAIN-CONTAINING PROTEIN-RELATED"/>
    <property type="match status" value="1"/>
</dbReference>
<feature type="signal peptide" evidence="6">
    <location>
        <begin position="1"/>
        <end position="17"/>
    </location>
</feature>
<accession>A0AAU9XY02</accession>
<evidence type="ECO:0000313" key="10">
    <source>
        <dbReference type="Proteomes" id="UP001159428"/>
    </source>
</evidence>
<dbReference type="CDD" id="cd00054">
    <property type="entry name" value="EGF_CA"/>
    <property type="match status" value="1"/>
</dbReference>
<dbReference type="InterPro" id="IPR000152">
    <property type="entry name" value="EGF-type_Asp/Asn_hydroxyl_site"/>
</dbReference>
<dbReference type="InterPro" id="IPR057774">
    <property type="entry name" value="D8C_UMOD/GP2/OIT3-like"/>
</dbReference>
<dbReference type="Pfam" id="PF00024">
    <property type="entry name" value="PAN_1"/>
    <property type="match status" value="1"/>
</dbReference>